<protein>
    <submittedName>
        <fullName evidence="1">Uncharacterized protein</fullName>
    </submittedName>
</protein>
<organism evidence="1 2">
    <name type="scientific">Lentzea miocenica</name>
    <dbReference type="NCBI Taxonomy" id="3095431"/>
    <lineage>
        <taxon>Bacteria</taxon>
        <taxon>Bacillati</taxon>
        <taxon>Actinomycetota</taxon>
        <taxon>Actinomycetes</taxon>
        <taxon>Pseudonocardiales</taxon>
        <taxon>Pseudonocardiaceae</taxon>
        <taxon>Lentzea</taxon>
    </lineage>
</organism>
<keyword evidence="2" id="KW-1185">Reference proteome</keyword>
<dbReference type="Proteomes" id="UP001285521">
    <property type="component" value="Unassembled WGS sequence"/>
</dbReference>
<proteinExistence type="predicted"/>
<dbReference type="RefSeq" id="WP_319964388.1">
    <property type="nucleotide sequence ID" value="NZ_JAXAVW010000003.1"/>
</dbReference>
<evidence type="ECO:0000313" key="2">
    <source>
        <dbReference type="Proteomes" id="UP001285521"/>
    </source>
</evidence>
<sequence length="62" mass="6711">MTRQKTLTPDGALDPLPVLDRLSEVAIEVFAHHLNSAECCVICGTGWPCQQVVLADHNLAVL</sequence>
<accession>A0ABU4SU80</accession>
<name>A0ABU4SU80_9PSEU</name>
<gene>
    <name evidence="1" type="ORF">SK803_04115</name>
</gene>
<reference evidence="1 2" key="1">
    <citation type="submission" date="2023-11" db="EMBL/GenBank/DDBJ databases">
        <title>Lentzea sokolovensis, sp. nov., Lentzea kristufkii, sp. nov., and Lentzea miocenensis, sp. nov., rare actinobacteria from Sokolov Coal Basin, Miocene lacustrine sediment, Czech Republic.</title>
        <authorList>
            <person name="Lara A."/>
            <person name="Kotroba L."/>
            <person name="Nouioui I."/>
            <person name="Neumann-Schaal M."/>
            <person name="Mast Y."/>
            <person name="Chronakova A."/>
        </authorList>
    </citation>
    <scope>NUCLEOTIDE SEQUENCE [LARGE SCALE GENOMIC DNA]</scope>
    <source>
        <strain evidence="1 2">BCCO 10_0856</strain>
    </source>
</reference>
<evidence type="ECO:0000313" key="1">
    <source>
        <dbReference type="EMBL" id="MDX8029379.1"/>
    </source>
</evidence>
<dbReference type="EMBL" id="JAXAVW010000003">
    <property type="protein sequence ID" value="MDX8029379.1"/>
    <property type="molecule type" value="Genomic_DNA"/>
</dbReference>
<comment type="caution">
    <text evidence="1">The sequence shown here is derived from an EMBL/GenBank/DDBJ whole genome shotgun (WGS) entry which is preliminary data.</text>
</comment>